<evidence type="ECO:0000313" key="4">
    <source>
        <dbReference type="Proteomes" id="UP000317650"/>
    </source>
</evidence>
<organism evidence="3 4">
    <name type="scientific">Musa balbisiana</name>
    <name type="common">Banana</name>
    <dbReference type="NCBI Taxonomy" id="52838"/>
    <lineage>
        <taxon>Eukaryota</taxon>
        <taxon>Viridiplantae</taxon>
        <taxon>Streptophyta</taxon>
        <taxon>Embryophyta</taxon>
        <taxon>Tracheophyta</taxon>
        <taxon>Spermatophyta</taxon>
        <taxon>Magnoliopsida</taxon>
        <taxon>Liliopsida</taxon>
        <taxon>Zingiberales</taxon>
        <taxon>Musaceae</taxon>
        <taxon>Musa</taxon>
    </lineage>
</organism>
<feature type="compositionally biased region" description="Basic and acidic residues" evidence="1">
    <location>
        <begin position="202"/>
        <end position="215"/>
    </location>
</feature>
<dbReference type="InterPro" id="IPR001623">
    <property type="entry name" value="DnaJ_domain"/>
</dbReference>
<comment type="caution">
    <text evidence="3">The sequence shown here is derived from an EMBL/GenBank/DDBJ whole genome shotgun (WGS) entry which is preliminary data.</text>
</comment>
<feature type="region of interest" description="Disordered" evidence="1">
    <location>
        <begin position="190"/>
        <end position="215"/>
    </location>
</feature>
<dbReference type="EMBL" id="PYDT01000008">
    <property type="protein sequence ID" value="THU54735.1"/>
    <property type="molecule type" value="Genomic_DNA"/>
</dbReference>
<sequence>MDHYKTLGLGRNATKGEIKEAFRRSALKFHPDKHSQSSKEVREGASLMFKQASEAYEGIGTAYSVQLLVMLARDIVEGVARRAGSSDGQCFVYVVLRDETLVTSRDRERLRVEAVAVAVDADIEGSSDDWQLQQKRPGLRLRGLLSMPMEKRKKTTTMGVGSCPVSIAVRREGCCPVSVVAWGESVEGSPMVGPEAVVDSGGEEKENNDDGRGELPYFDHCEEGRLLPRSRGSIGGAVGSSIVEGWEQRRVSGARSNEGGGPLAEKQRRRLFLA</sequence>
<dbReference type="Gene3D" id="1.10.287.110">
    <property type="entry name" value="DnaJ domain"/>
    <property type="match status" value="1"/>
</dbReference>
<dbReference type="SMART" id="SM00271">
    <property type="entry name" value="DnaJ"/>
    <property type="match status" value="1"/>
</dbReference>
<dbReference type="AlphaFoldDB" id="A0A4S8J0H7"/>
<dbReference type="InterPro" id="IPR050817">
    <property type="entry name" value="DjlA_DnaK_co-chaperone"/>
</dbReference>
<evidence type="ECO:0000313" key="3">
    <source>
        <dbReference type="EMBL" id="THU54735.1"/>
    </source>
</evidence>
<proteinExistence type="predicted"/>
<keyword evidence="4" id="KW-1185">Reference proteome</keyword>
<protein>
    <recommendedName>
        <fullName evidence="2">J domain-containing protein</fullName>
    </recommendedName>
</protein>
<dbReference type="Proteomes" id="UP000317650">
    <property type="component" value="Chromosome 10"/>
</dbReference>
<name>A0A4S8J0H7_MUSBA</name>
<dbReference type="PANTHER" id="PTHR24074">
    <property type="entry name" value="CO-CHAPERONE PROTEIN DJLA"/>
    <property type="match status" value="1"/>
</dbReference>
<dbReference type="STRING" id="52838.A0A4S8J0H7"/>
<gene>
    <name evidence="3" type="ORF">C4D60_Mb10t28270</name>
</gene>
<evidence type="ECO:0000256" key="1">
    <source>
        <dbReference type="SAM" id="MobiDB-lite"/>
    </source>
</evidence>
<dbReference type="PRINTS" id="PR00625">
    <property type="entry name" value="JDOMAIN"/>
</dbReference>
<reference evidence="3 4" key="1">
    <citation type="journal article" date="2019" name="Nat. Plants">
        <title>Genome sequencing of Musa balbisiana reveals subgenome evolution and function divergence in polyploid bananas.</title>
        <authorList>
            <person name="Yao X."/>
        </authorList>
    </citation>
    <scope>NUCLEOTIDE SEQUENCE [LARGE SCALE GENOMIC DNA]</scope>
    <source>
        <strain evidence="4">cv. DH-PKW</strain>
        <tissue evidence="3">Leaves</tissue>
    </source>
</reference>
<dbReference type="InterPro" id="IPR036869">
    <property type="entry name" value="J_dom_sf"/>
</dbReference>
<dbReference type="CDD" id="cd06257">
    <property type="entry name" value="DnaJ"/>
    <property type="match status" value="1"/>
</dbReference>
<dbReference type="GO" id="GO:0005783">
    <property type="term" value="C:endoplasmic reticulum"/>
    <property type="evidence" value="ECO:0007669"/>
    <property type="project" value="UniProtKB-ARBA"/>
</dbReference>
<evidence type="ECO:0000259" key="2">
    <source>
        <dbReference type="PROSITE" id="PS50076"/>
    </source>
</evidence>
<dbReference type="SUPFAM" id="SSF46565">
    <property type="entry name" value="Chaperone J-domain"/>
    <property type="match status" value="1"/>
</dbReference>
<feature type="region of interest" description="Disordered" evidence="1">
    <location>
        <begin position="245"/>
        <end position="274"/>
    </location>
</feature>
<dbReference type="Pfam" id="PF00226">
    <property type="entry name" value="DnaJ"/>
    <property type="match status" value="1"/>
</dbReference>
<accession>A0A4S8J0H7</accession>
<dbReference type="PROSITE" id="PS50076">
    <property type="entry name" value="DNAJ_2"/>
    <property type="match status" value="1"/>
</dbReference>
<feature type="domain" description="J" evidence="2">
    <location>
        <begin position="2"/>
        <end position="80"/>
    </location>
</feature>